<evidence type="ECO:0000313" key="3">
    <source>
        <dbReference type="Proteomes" id="UP000189701"/>
    </source>
</evidence>
<dbReference type="PANTHER" id="PTHR48258">
    <property type="entry name" value="DUF4218 DOMAIN-CONTAINING PROTEIN-RELATED"/>
    <property type="match status" value="1"/>
</dbReference>
<dbReference type="OrthoDB" id="1100107at2759"/>
<proteinExistence type="predicted"/>
<sequence>MRHPSDSEAWKHFNETHPFFVAEPRNVRLGLCTDGFQPFGQSGRKYSSWPVIVTPYNLPPWMCMKEAYMFLTVIVPGPTNPKQKIDVFLQPLIKELTLLWEEGVEAFDISKKQNFQLRAALMWTISDFPAYSMLSGWSTAGKLACPYCMEDAQSFRLRHGGKTTWFDSHRMFLDQHHPFRKDRKNFLNGHTVKSLPPTLRTVEEILNQISELGLRKVIEEDVQVVNSRICKSCGWKKQSIFWDLPYWSSNMIRHNLDIMHIEKNVFDNVFNTVFNVKDKTKDNPKARLDMLTYCDRPQLAKDASGKYPKAAYTIDNEARDILFNWVKSLKFPDGYVSNLGPCLETNKSRLFGMKSHDCHVFMQRLMPIAFRELLPSNVWQALTELSLFFKDLTSTTLRVADMERLEIDTPQIFCKLERIFPPGFFNSMEHLPVHLPYEARIVGPVQYRWMYPFERYLGTLKKMIGNKASVEGSICEAYLMTESTQLFSHYFEPHVITRDHNVNRNDDGGVVEDHKGNLSIFTYPGRLSGEAKKKSLSLEEIKTAQTYILLNCKEVEPFVSMYVERLQEEYTNLSQDQIDENLETYFSIWFKQYVRSNHIENAFLRSLAHGPLTSAICHSVYFVNRYKFHTESHGSARSTMNSEVCISDPNVGDYYGRIQEIIQVEYREEPLKNTVLFKCEWFDRTMNVGVKKHNQYKLVDVNHRRRYKKI</sequence>
<dbReference type="GeneID" id="104220460"/>
<protein>
    <submittedName>
        <fullName evidence="4">Uncharacterized protein LOC104220460</fullName>
    </submittedName>
</protein>
<feature type="domain" description="DUF4216" evidence="1">
    <location>
        <begin position="662"/>
        <end position="709"/>
    </location>
</feature>
<dbReference type="Pfam" id="PF13960">
    <property type="entry name" value="DUF4218"/>
    <property type="match status" value="1"/>
</dbReference>
<dbReference type="KEGG" id="nsy:104220460"/>
<dbReference type="PANTHER" id="PTHR48258:SF4">
    <property type="entry name" value="DUF4216 DOMAIN-CONTAINING PROTEIN"/>
    <property type="match status" value="1"/>
</dbReference>
<keyword evidence="3" id="KW-1185">Reference proteome</keyword>
<evidence type="ECO:0000259" key="2">
    <source>
        <dbReference type="Pfam" id="PF13960"/>
    </source>
</evidence>
<dbReference type="RefSeq" id="XP_009769640.1">
    <property type="nucleotide sequence ID" value="XM_009771338.1"/>
</dbReference>
<dbReference type="Proteomes" id="UP000189701">
    <property type="component" value="Unplaced"/>
</dbReference>
<accession>A0A1U7W5U3</accession>
<reference evidence="3" key="1">
    <citation type="journal article" date="2013" name="Genome Biol.">
        <title>Reference genomes and transcriptomes of Nicotiana sylvestris and Nicotiana tomentosiformis.</title>
        <authorList>
            <person name="Sierro N."/>
            <person name="Battey J.N."/>
            <person name="Ouadi S."/>
            <person name="Bovet L."/>
            <person name="Goepfert S."/>
            <person name="Bakaher N."/>
            <person name="Peitsch M.C."/>
            <person name="Ivanov N.V."/>
        </authorList>
    </citation>
    <scope>NUCLEOTIDE SEQUENCE [LARGE SCALE GENOMIC DNA]</scope>
</reference>
<feature type="domain" description="DUF4218" evidence="2">
    <location>
        <begin position="392"/>
        <end position="505"/>
    </location>
</feature>
<dbReference type="eggNOG" id="ENOG502SIT0">
    <property type="taxonomic scope" value="Eukaryota"/>
</dbReference>
<dbReference type="AlphaFoldDB" id="A0A1U7W5U3"/>
<dbReference type="STRING" id="4096.A0A1U7W5U3"/>
<evidence type="ECO:0000259" key="1">
    <source>
        <dbReference type="Pfam" id="PF13952"/>
    </source>
</evidence>
<reference evidence="4" key="2">
    <citation type="submission" date="2025-08" db="UniProtKB">
        <authorList>
            <consortium name="RefSeq"/>
        </authorList>
    </citation>
    <scope>IDENTIFICATION</scope>
    <source>
        <tissue evidence="4">Leaf</tissue>
    </source>
</reference>
<gene>
    <name evidence="4" type="primary">LOC104220460</name>
</gene>
<dbReference type="Pfam" id="PF13952">
    <property type="entry name" value="DUF4216"/>
    <property type="match status" value="1"/>
</dbReference>
<dbReference type="Pfam" id="PF02992">
    <property type="entry name" value="Transposase_21"/>
    <property type="match status" value="1"/>
</dbReference>
<dbReference type="InterPro" id="IPR025312">
    <property type="entry name" value="DUF4216"/>
</dbReference>
<evidence type="ECO:0000313" key="4">
    <source>
        <dbReference type="RefSeq" id="XP_009769640.1"/>
    </source>
</evidence>
<dbReference type="InterPro" id="IPR004242">
    <property type="entry name" value="Transposase_21"/>
</dbReference>
<name>A0A1U7W5U3_NICSY</name>
<organism evidence="3 4">
    <name type="scientific">Nicotiana sylvestris</name>
    <name type="common">Wood tobacco</name>
    <name type="synonym">South American tobacco</name>
    <dbReference type="NCBI Taxonomy" id="4096"/>
    <lineage>
        <taxon>Eukaryota</taxon>
        <taxon>Viridiplantae</taxon>
        <taxon>Streptophyta</taxon>
        <taxon>Embryophyta</taxon>
        <taxon>Tracheophyta</taxon>
        <taxon>Spermatophyta</taxon>
        <taxon>Magnoliopsida</taxon>
        <taxon>eudicotyledons</taxon>
        <taxon>Gunneridae</taxon>
        <taxon>Pentapetalae</taxon>
        <taxon>asterids</taxon>
        <taxon>lamiids</taxon>
        <taxon>Solanales</taxon>
        <taxon>Solanaceae</taxon>
        <taxon>Nicotianoideae</taxon>
        <taxon>Nicotianeae</taxon>
        <taxon>Nicotiana</taxon>
    </lineage>
</organism>
<dbReference type="InterPro" id="IPR025452">
    <property type="entry name" value="DUF4218"/>
</dbReference>